<feature type="signal peptide" evidence="1">
    <location>
        <begin position="1"/>
        <end position="30"/>
    </location>
</feature>
<feature type="chain" id="PRO_5038467419" description="Secreted protein" evidence="1">
    <location>
        <begin position="31"/>
        <end position="121"/>
    </location>
</feature>
<evidence type="ECO:0000313" key="3">
    <source>
        <dbReference type="Proteomes" id="UP000472335"/>
    </source>
</evidence>
<evidence type="ECO:0008006" key="4">
    <source>
        <dbReference type="Google" id="ProtNLM"/>
    </source>
</evidence>
<dbReference type="AlphaFoldDB" id="A0A6G4VC17"/>
<keyword evidence="1" id="KW-0732">Signal</keyword>
<evidence type="ECO:0000313" key="2">
    <source>
        <dbReference type="EMBL" id="NGO11445.1"/>
    </source>
</evidence>
<dbReference type="EMBL" id="JAAKZY010000104">
    <property type="protein sequence ID" value="NGO11445.1"/>
    <property type="molecule type" value="Genomic_DNA"/>
</dbReference>
<name>A0A6G4VC17_9ACTN</name>
<keyword evidence="3" id="KW-1185">Reference proteome</keyword>
<dbReference type="RefSeq" id="WP_165263804.1">
    <property type="nucleotide sequence ID" value="NZ_JAAKZY010000104.1"/>
</dbReference>
<organism evidence="2 3">
    <name type="scientific">Streptomyces scabichelini</name>
    <dbReference type="NCBI Taxonomy" id="2711217"/>
    <lineage>
        <taxon>Bacteria</taxon>
        <taxon>Bacillati</taxon>
        <taxon>Actinomycetota</taxon>
        <taxon>Actinomycetes</taxon>
        <taxon>Kitasatosporales</taxon>
        <taxon>Streptomycetaceae</taxon>
        <taxon>Streptomyces</taxon>
    </lineage>
</organism>
<evidence type="ECO:0000256" key="1">
    <source>
        <dbReference type="SAM" id="SignalP"/>
    </source>
</evidence>
<gene>
    <name evidence="2" type="ORF">G5C60_28535</name>
</gene>
<dbReference type="Proteomes" id="UP000472335">
    <property type="component" value="Unassembled WGS sequence"/>
</dbReference>
<comment type="caution">
    <text evidence="2">The sequence shown here is derived from an EMBL/GenBank/DDBJ whole genome shotgun (WGS) entry which is preliminary data.</text>
</comment>
<accession>A0A6G4VC17</accession>
<proteinExistence type="predicted"/>
<protein>
    <recommendedName>
        <fullName evidence="4">Secreted protein</fullName>
    </recommendedName>
</protein>
<sequence length="121" mass="12715">MTANRRRARRTAVIATTVAGVALTAGLVTGCDPDSIDNSLNCLQNADTISDSLKAIHEAGLDAAKDPTRTEESIDTIEKNLDKIDDKDKTDNDKAILNGDTTPDSSKIDAAVGALKNVCTS</sequence>
<dbReference type="PROSITE" id="PS51257">
    <property type="entry name" value="PROKAR_LIPOPROTEIN"/>
    <property type="match status" value="1"/>
</dbReference>
<reference evidence="2 3" key="1">
    <citation type="submission" date="2020-02" db="EMBL/GenBank/DDBJ databases">
        <title>Whole-genome analyses of novel actinobacteria.</title>
        <authorList>
            <person name="Sahin N."/>
            <person name="Gencbay T."/>
        </authorList>
    </citation>
    <scope>NUCLEOTIDE SEQUENCE [LARGE SCALE GENOMIC DNA]</scope>
    <source>
        <strain evidence="2 3">HC44</strain>
    </source>
</reference>